<keyword evidence="4" id="KW-0862">Zinc</keyword>
<dbReference type="Gene3D" id="3.40.630.10">
    <property type="entry name" value="Zn peptidases"/>
    <property type="match status" value="1"/>
</dbReference>
<dbReference type="OrthoDB" id="9782876at2"/>
<proteinExistence type="predicted"/>
<dbReference type="RefSeq" id="WP_145260210.1">
    <property type="nucleotide sequence ID" value="NZ_CP036316.1"/>
</dbReference>
<dbReference type="AlphaFoldDB" id="A0A517T5P8"/>
<dbReference type="GO" id="GO:0016811">
    <property type="term" value="F:hydrolase activity, acting on carbon-nitrogen (but not peptide) bonds, in linear amides"/>
    <property type="evidence" value="ECO:0007669"/>
    <property type="project" value="InterPro"/>
</dbReference>
<protein>
    <submittedName>
        <fullName evidence="7">Aspartoacylase</fullName>
    </submittedName>
</protein>
<dbReference type="Proteomes" id="UP000319976">
    <property type="component" value="Chromosome"/>
</dbReference>
<feature type="compositionally biased region" description="Basic and acidic residues" evidence="5">
    <location>
        <begin position="335"/>
        <end position="349"/>
    </location>
</feature>
<reference evidence="7 8" key="1">
    <citation type="submission" date="2019-02" db="EMBL/GenBank/DDBJ databases">
        <title>Deep-cultivation of Planctomycetes and their phenomic and genomic characterization uncovers novel biology.</title>
        <authorList>
            <person name="Wiegand S."/>
            <person name="Jogler M."/>
            <person name="Boedeker C."/>
            <person name="Pinto D."/>
            <person name="Vollmers J."/>
            <person name="Rivas-Marin E."/>
            <person name="Kohn T."/>
            <person name="Peeters S.H."/>
            <person name="Heuer A."/>
            <person name="Rast P."/>
            <person name="Oberbeckmann S."/>
            <person name="Bunk B."/>
            <person name="Jeske O."/>
            <person name="Meyerdierks A."/>
            <person name="Storesund J.E."/>
            <person name="Kallscheuer N."/>
            <person name="Luecker S."/>
            <person name="Lage O.M."/>
            <person name="Pohl T."/>
            <person name="Merkel B.J."/>
            <person name="Hornburger P."/>
            <person name="Mueller R.-W."/>
            <person name="Bruemmer F."/>
            <person name="Labrenz M."/>
            <person name="Spormann A.M."/>
            <person name="Op den Camp H."/>
            <person name="Overmann J."/>
            <person name="Amann R."/>
            <person name="Jetten M.S.M."/>
            <person name="Mascher T."/>
            <person name="Medema M.H."/>
            <person name="Devos D.P."/>
            <person name="Kaster A.-K."/>
            <person name="Ovreas L."/>
            <person name="Rohde M."/>
            <person name="Galperin M.Y."/>
            <person name="Jogler C."/>
        </authorList>
    </citation>
    <scope>NUCLEOTIDE SEQUENCE [LARGE SCALE GENOMIC DNA]</scope>
    <source>
        <strain evidence="7 8">V22</strain>
    </source>
</reference>
<dbReference type="GO" id="GO:0046872">
    <property type="term" value="F:metal ion binding"/>
    <property type="evidence" value="ECO:0007669"/>
    <property type="project" value="UniProtKB-KW"/>
</dbReference>
<evidence type="ECO:0000313" key="8">
    <source>
        <dbReference type="Proteomes" id="UP000319976"/>
    </source>
</evidence>
<name>A0A517T5P8_9PLAN</name>
<evidence type="ECO:0000256" key="2">
    <source>
        <dbReference type="ARBA" id="ARBA00022723"/>
    </source>
</evidence>
<comment type="cofactor">
    <cofactor evidence="1">
        <name>Zn(2+)</name>
        <dbReference type="ChEBI" id="CHEBI:29105"/>
    </cofactor>
</comment>
<dbReference type="PANTHER" id="PTHR37326">
    <property type="entry name" value="BLL3975 PROTEIN"/>
    <property type="match status" value="1"/>
</dbReference>
<feature type="domain" description="Succinylglutamate desuccinylase/Aspartoacylase catalytic" evidence="6">
    <location>
        <begin position="53"/>
        <end position="231"/>
    </location>
</feature>
<dbReference type="SUPFAM" id="SSF53187">
    <property type="entry name" value="Zn-dependent exopeptidases"/>
    <property type="match status" value="1"/>
</dbReference>
<evidence type="ECO:0000256" key="5">
    <source>
        <dbReference type="SAM" id="MobiDB-lite"/>
    </source>
</evidence>
<keyword evidence="2" id="KW-0479">Metal-binding</keyword>
<dbReference type="CDD" id="cd06251">
    <property type="entry name" value="M14_ASTE_ASPA-like"/>
    <property type="match status" value="1"/>
</dbReference>
<keyword evidence="3" id="KW-0378">Hydrolase</keyword>
<evidence type="ECO:0000313" key="7">
    <source>
        <dbReference type="EMBL" id="QDT63697.1"/>
    </source>
</evidence>
<dbReference type="PIRSF" id="PIRSF039012">
    <property type="entry name" value="ASP"/>
    <property type="match status" value="1"/>
</dbReference>
<dbReference type="EMBL" id="CP036316">
    <property type="protein sequence ID" value="QDT63697.1"/>
    <property type="molecule type" value="Genomic_DNA"/>
</dbReference>
<evidence type="ECO:0000259" key="6">
    <source>
        <dbReference type="Pfam" id="PF24827"/>
    </source>
</evidence>
<dbReference type="InterPro" id="IPR053138">
    <property type="entry name" value="N-alpha-Ac-DABA_deacetylase"/>
</dbReference>
<organism evidence="7 8">
    <name type="scientific">Calycomorphotria hydatis</name>
    <dbReference type="NCBI Taxonomy" id="2528027"/>
    <lineage>
        <taxon>Bacteria</taxon>
        <taxon>Pseudomonadati</taxon>
        <taxon>Planctomycetota</taxon>
        <taxon>Planctomycetia</taxon>
        <taxon>Planctomycetales</taxon>
        <taxon>Planctomycetaceae</taxon>
        <taxon>Calycomorphotria</taxon>
    </lineage>
</organism>
<sequence length="365" mass="40257">MAEEQRIWKSIDTWNGDTITPGSALDVKLAVSESYSGMNVKIPIHIRRAPEDGPVIFVTAALHGDEINGTGAVRQLIQDPDLNLLRGTVIFVPVLNLLGFDHHSRYLPDRRDLNRSFPGSSTGSLASRMARKIFDEIIARCDYGIDLHTAAVRRTNYPNIRADLGRPETKELAEAFGCEIIFAGKGPRGALRRSACEAGCPTIIMEGGEVWKVQPSIVESAVRGVQNVLRHFKMIEGEPEMPHYQVTITQAKWIRAERGGFLQFHIQPGEIVEEGQPLATNTTLLGHERSTLYAPYDGVVIGMTTLPSVSPGEPVCHVGKLPEGTEPSKLRRMRKKEDGLETRISEEMSTHVMVTEPSEESSNGT</sequence>
<accession>A0A517T5P8</accession>
<dbReference type="InterPro" id="IPR055438">
    <property type="entry name" value="AstE_AspA_cat"/>
</dbReference>
<dbReference type="InterPro" id="IPR043795">
    <property type="entry name" value="N-alpha-Ac-DABA-like"/>
</dbReference>
<feature type="region of interest" description="Disordered" evidence="5">
    <location>
        <begin position="319"/>
        <end position="365"/>
    </location>
</feature>
<dbReference type="PANTHER" id="PTHR37326:SF1">
    <property type="entry name" value="BLL3975 PROTEIN"/>
    <property type="match status" value="1"/>
</dbReference>
<evidence type="ECO:0000256" key="3">
    <source>
        <dbReference type="ARBA" id="ARBA00022801"/>
    </source>
</evidence>
<gene>
    <name evidence="7" type="ORF">V22_09220</name>
</gene>
<dbReference type="GO" id="GO:0016788">
    <property type="term" value="F:hydrolase activity, acting on ester bonds"/>
    <property type="evidence" value="ECO:0007669"/>
    <property type="project" value="InterPro"/>
</dbReference>
<evidence type="ECO:0000256" key="1">
    <source>
        <dbReference type="ARBA" id="ARBA00001947"/>
    </source>
</evidence>
<keyword evidence="8" id="KW-1185">Reference proteome</keyword>
<dbReference type="Pfam" id="PF24827">
    <property type="entry name" value="AstE_AspA_cat"/>
    <property type="match status" value="1"/>
</dbReference>
<evidence type="ECO:0000256" key="4">
    <source>
        <dbReference type="ARBA" id="ARBA00022833"/>
    </source>
</evidence>
<dbReference type="KEGG" id="chya:V22_09220"/>